<proteinExistence type="predicted"/>
<sequence>MELSGSRVIAADRATIWAHLNSADTLRACIPGCEELTGSPEDGFEAVVKQKVGPVKATFKGAVTLADIVELESYTISGEGKGGVAGFAKGVAKVWLEDTDGGVELFYDVDAKVGGKLAQLGNRIIHGFARKMVDAFFEQFQAEVEGTGDEDETASQPG</sequence>
<dbReference type="Gene3D" id="3.30.530.20">
    <property type="match status" value="1"/>
</dbReference>
<dbReference type="CDD" id="cd05018">
    <property type="entry name" value="CoxG"/>
    <property type="match status" value="1"/>
</dbReference>
<dbReference type="RefSeq" id="WP_188526400.1">
    <property type="nucleotide sequence ID" value="NZ_BMGI01000001.1"/>
</dbReference>
<reference evidence="2" key="1">
    <citation type="journal article" date="2019" name="Int. J. Syst. Evol. Microbiol.">
        <title>The Global Catalogue of Microorganisms (GCM) 10K type strain sequencing project: providing services to taxonomists for standard genome sequencing and annotation.</title>
        <authorList>
            <consortium name="The Broad Institute Genomics Platform"/>
            <consortium name="The Broad Institute Genome Sequencing Center for Infectious Disease"/>
            <person name="Wu L."/>
            <person name="Ma J."/>
        </authorList>
    </citation>
    <scope>NUCLEOTIDE SEQUENCE [LARGE SCALE GENOMIC DNA]</scope>
    <source>
        <strain evidence="2">CGMCC 1.12922</strain>
    </source>
</reference>
<dbReference type="InterPro" id="IPR010419">
    <property type="entry name" value="CO_DH_gsu"/>
</dbReference>
<accession>A0ABQ1QGP3</accession>
<dbReference type="PANTHER" id="PTHR38588">
    <property type="entry name" value="BLL0334 PROTEIN"/>
    <property type="match status" value="1"/>
</dbReference>
<dbReference type="SUPFAM" id="SSF55961">
    <property type="entry name" value="Bet v1-like"/>
    <property type="match status" value="1"/>
</dbReference>
<dbReference type="Pfam" id="PF06240">
    <property type="entry name" value="COXG"/>
    <property type="match status" value="1"/>
</dbReference>
<evidence type="ECO:0000313" key="2">
    <source>
        <dbReference type="Proteomes" id="UP000617355"/>
    </source>
</evidence>
<name>A0ABQ1QGP3_9RHOB</name>
<organism evidence="1 2">
    <name type="scientific">Sinisalibacter lacisalsi</name>
    <dbReference type="NCBI Taxonomy" id="1526570"/>
    <lineage>
        <taxon>Bacteria</taxon>
        <taxon>Pseudomonadati</taxon>
        <taxon>Pseudomonadota</taxon>
        <taxon>Alphaproteobacteria</taxon>
        <taxon>Rhodobacterales</taxon>
        <taxon>Roseobacteraceae</taxon>
        <taxon>Sinisalibacter</taxon>
    </lineage>
</organism>
<comment type="caution">
    <text evidence="1">The sequence shown here is derived from an EMBL/GenBank/DDBJ whole genome shotgun (WGS) entry which is preliminary data.</text>
</comment>
<gene>
    <name evidence="1" type="ORF">GCM10011358_09040</name>
</gene>
<dbReference type="Proteomes" id="UP000617355">
    <property type="component" value="Unassembled WGS sequence"/>
</dbReference>
<protein>
    <submittedName>
        <fullName evidence="1">Carbon monoxide dehydrogenase</fullName>
    </submittedName>
</protein>
<dbReference type="EMBL" id="BMGI01000001">
    <property type="protein sequence ID" value="GGD26900.1"/>
    <property type="molecule type" value="Genomic_DNA"/>
</dbReference>
<evidence type="ECO:0000313" key="1">
    <source>
        <dbReference type="EMBL" id="GGD26900.1"/>
    </source>
</evidence>
<dbReference type="PANTHER" id="PTHR38588:SF1">
    <property type="entry name" value="BLL0334 PROTEIN"/>
    <property type="match status" value="1"/>
</dbReference>
<keyword evidence="2" id="KW-1185">Reference proteome</keyword>
<dbReference type="InterPro" id="IPR023393">
    <property type="entry name" value="START-like_dom_sf"/>
</dbReference>